<dbReference type="GO" id="GO:0006508">
    <property type="term" value="P:proteolysis"/>
    <property type="evidence" value="ECO:0007669"/>
    <property type="project" value="UniProtKB-KW"/>
</dbReference>
<proteinExistence type="predicted"/>
<dbReference type="AlphaFoldDB" id="A0A4Y8ZXB6"/>
<dbReference type="InterPro" id="IPR034122">
    <property type="entry name" value="Retropepsin-like_bacterial"/>
</dbReference>
<keyword evidence="1" id="KW-0472">Membrane</keyword>
<dbReference type="CDD" id="cd05483">
    <property type="entry name" value="retropepsin_like_bacteria"/>
    <property type="match status" value="1"/>
</dbReference>
<protein>
    <submittedName>
        <fullName evidence="2">TIGR02281 family clan AA aspartic protease</fullName>
        <ecNumber evidence="2">3.4.23.-</ecNumber>
    </submittedName>
</protein>
<feature type="transmembrane region" description="Helical" evidence="1">
    <location>
        <begin position="34"/>
        <end position="52"/>
    </location>
</feature>
<dbReference type="NCBIfam" id="TIGR02281">
    <property type="entry name" value="clan_AA_DTGA"/>
    <property type="match status" value="1"/>
</dbReference>
<dbReference type="EC" id="3.4.23.-" evidence="2"/>
<dbReference type="Proteomes" id="UP000298213">
    <property type="component" value="Unassembled WGS sequence"/>
</dbReference>
<dbReference type="SUPFAM" id="SSF50630">
    <property type="entry name" value="Acid proteases"/>
    <property type="match status" value="1"/>
</dbReference>
<dbReference type="RefSeq" id="WP_135082478.1">
    <property type="nucleotide sequence ID" value="NZ_SPDV01000001.1"/>
</dbReference>
<keyword evidence="2" id="KW-0645">Protease</keyword>
<dbReference type="InterPro" id="IPR011969">
    <property type="entry name" value="Clan_AA_Asp_peptidase_C"/>
</dbReference>
<dbReference type="Pfam" id="PF13975">
    <property type="entry name" value="gag-asp_proteas"/>
    <property type="match status" value="1"/>
</dbReference>
<feature type="transmembrane region" description="Helical" evidence="1">
    <location>
        <begin position="12"/>
        <end position="28"/>
    </location>
</feature>
<evidence type="ECO:0000313" key="3">
    <source>
        <dbReference type="Proteomes" id="UP000298213"/>
    </source>
</evidence>
<keyword evidence="1" id="KW-1133">Transmembrane helix</keyword>
<dbReference type="GO" id="GO:0008233">
    <property type="term" value="F:peptidase activity"/>
    <property type="evidence" value="ECO:0007669"/>
    <property type="project" value="UniProtKB-KW"/>
</dbReference>
<name>A0A4Y8ZXB6_9SPHN</name>
<keyword evidence="3" id="KW-1185">Reference proteome</keyword>
<gene>
    <name evidence="2" type="ORF">E2493_00105</name>
</gene>
<dbReference type="EMBL" id="SPDV01000001">
    <property type="protein sequence ID" value="TFI60157.1"/>
    <property type="molecule type" value="Genomic_DNA"/>
</dbReference>
<comment type="caution">
    <text evidence="2">The sequence shown here is derived from an EMBL/GenBank/DDBJ whole genome shotgun (WGS) entry which is preliminary data.</text>
</comment>
<keyword evidence="2" id="KW-0378">Hydrolase</keyword>
<dbReference type="Gene3D" id="2.40.70.10">
    <property type="entry name" value="Acid Proteases"/>
    <property type="match status" value="1"/>
</dbReference>
<sequence>MPTVIPEWQQLAVYAVLAALALILLQRIPFVGRIIRFALSLTLLAFCIFLLIQQAPYQPLLGSIAGKLGLDQQQVVGAEVRIKMASDGHFWANATLNGVKRRMLIDSGATVTAVSEETAAAASIGRDSTVVPVVLRTANGLAQARTGTVEELRLGNIKASGLKVVISPALGGFDVLGMNFLSKLQSWRVEGRTLVLVPHHPQPVAPAGDAGTR</sequence>
<dbReference type="InterPro" id="IPR021109">
    <property type="entry name" value="Peptidase_aspartic_dom_sf"/>
</dbReference>
<dbReference type="OrthoDB" id="7595324at2"/>
<keyword evidence="1" id="KW-0812">Transmembrane</keyword>
<evidence type="ECO:0000256" key="1">
    <source>
        <dbReference type="SAM" id="Phobius"/>
    </source>
</evidence>
<reference evidence="2 3" key="1">
    <citation type="submission" date="2019-03" db="EMBL/GenBank/DDBJ databases">
        <title>Genome sequence of Sphingomonas sp. 17J27-24.</title>
        <authorList>
            <person name="Kim M."/>
            <person name="Maeng S."/>
            <person name="Sathiyaraj S."/>
        </authorList>
    </citation>
    <scope>NUCLEOTIDE SEQUENCE [LARGE SCALE GENOMIC DNA]</scope>
    <source>
        <strain evidence="2 3">17J27-24</strain>
    </source>
</reference>
<organism evidence="2 3">
    <name type="scientific">Sphingomonas parva</name>
    <dbReference type="NCBI Taxonomy" id="2555898"/>
    <lineage>
        <taxon>Bacteria</taxon>
        <taxon>Pseudomonadati</taxon>
        <taxon>Pseudomonadota</taxon>
        <taxon>Alphaproteobacteria</taxon>
        <taxon>Sphingomonadales</taxon>
        <taxon>Sphingomonadaceae</taxon>
        <taxon>Sphingomonas</taxon>
    </lineage>
</organism>
<evidence type="ECO:0000313" key="2">
    <source>
        <dbReference type="EMBL" id="TFI60157.1"/>
    </source>
</evidence>
<accession>A0A4Y8ZXB6</accession>